<dbReference type="CDD" id="cd02787">
    <property type="entry name" value="MopB_CT_ydeP"/>
    <property type="match status" value="1"/>
</dbReference>
<dbReference type="NCBIfam" id="TIGR01701">
    <property type="entry name" value="Fdhalpha-like"/>
    <property type="match status" value="1"/>
</dbReference>
<evidence type="ECO:0000256" key="1">
    <source>
        <dbReference type="ARBA" id="ARBA00001942"/>
    </source>
</evidence>
<evidence type="ECO:0000256" key="5">
    <source>
        <dbReference type="ARBA" id="ARBA00022505"/>
    </source>
</evidence>
<dbReference type="GO" id="GO:0043546">
    <property type="term" value="F:molybdopterin cofactor binding"/>
    <property type="evidence" value="ECO:0007669"/>
    <property type="project" value="InterPro"/>
</dbReference>
<dbReference type="Proteomes" id="UP000576821">
    <property type="component" value="Unassembled WGS sequence"/>
</dbReference>
<dbReference type="GO" id="GO:0045333">
    <property type="term" value="P:cellular respiration"/>
    <property type="evidence" value="ECO:0007669"/>
    <property type="project" value="UniProtKB-ARBA"/>
</dbReference>
<dbReference type="InterPro" id="IPR037951">
    <property type="entry name" value="MopB_CT_YdeP"/>
</dbReference>
<reference evidence="12 13" key="1">
    <citation type="submission" date="2020-03" db="EMBL/GenBank/DDBJ databases">
        <title>Genomic Encyclopedia of Type Strains, Phase IV (KMG-IV): sequencing the most valuable type-strain genomes for metagenomic binning, comparative biology and taxonomic classification.</title>
        <authorList>
            <person name="Goeker M."/>
        </authorList>
    </citation>
    <scope>NUCLEOTIDE SEQUENCE [LARGE SCALE GENOMIC DNA]</scope>
    <source>
        <strain evidence="12 13">DSM 21299</strain>
    </source>
</reference>
<keyword evidence="13" id="KW-1185">Reference proteome</keyword>
<dbReference type="PIRSF" id="PIRSF000144">
    <property type="entry name" value="CbbBc"/>
    <property type="match status" value="1"/>
</dbReference>
<evidence type="ECO:0000256" key="4">
    <source>
        <dbReference type="ARBA" id="ARBA00022485"/>
    </source>
</evidence>
<dbReference type="GO" id="GO:0016020">
    <property type="term" value="C:membrane"/>
    <property type="evidence" value="ECO:0007669"/>
    <property type="project" value="TreeGrafter"/>
</dbReference>
<dbReference type="PANTHER" id="PTHR43105">
    <property type="entry name" value="RESPIRATORY NITRATE REDUCTASE"/>
    <property type="match status" value="1"/>
</dbReference>
<gene>
    <name evidence="12" type="ORF">FHS54_002599</name>
</gene>
<dbReference type="GO" id="GO:1990204">
    <property type="term" value="C:oxidoreductase complex"/>
    <property type="evidence" value="ECO:0007669"/>
    <property type="project" value="UniProtKB-ARBA"/>
</dbReference>
<dbReference type="GO" id="GO:0008863">
    <property type="term" value="F:formate dehydrogenase (NAD+) activity"/>
    <property type="evidence" value="ECO:0007669"/>
    <property type="project" value="InterPro"/>
</dbReference>
<evidence type="ECO:0000313" key="12">
    <source>
        <dbReference type="EMBL" id="NIJ17610.1"/>
    </source>
</evidence>
<dbReference type="Gene3D" id="2.40.40.20">
    <property type="match status" value="1"/>
</dbReference>
<dbReference type="InterPro" id="IPR006656">
    <property type="entry name" value="Mopterin_OxRdtase"/>
</dbReference>
<evidence type="ECO:0000259" key="11">
    <source>
        <dbReference type="Pfam" id="PF01568"/>
    </source>
</evidence>
<dbReference type="SUPFAM" id="SSF50692">
    <property type="entry name" value="ADC-like"/>
    <property type="match status" value="1"/>
</dbReference>
<evidence type="ECO:0000256" key="6">
    <source>
        <dbReference type="ARBA" id="ARBA00022723"/>
    </source>
</evidence>
<feature type="domain" description="Molybdopterin oxidoreductase" evidence="10">
    <location>
        <begin position="121"/>
        <end position="504"/>
    </location>
</feature>
<dbReference type="InterPro" id="IPR050123">
    <property type="entry name" value="Prok_molybdopt-oxidoreductase"/>
</dbReference>
<keyword evidence="4" id="KW-0004">4Fe-4S</keyword>
<name>A0A846MAD9_9SPHN</name>
<keyword evidence="5" id="KW-0500">Molybdenum</keyword>
<feature type="domain" description="Molybdopterin dinucleotide-binding" evidence="11">
    <location>
        <begin position="652"/>
        <end position="755"/>
    </location>
</feature>
<keyword evidence="7" id="KW-0560">Oxidoreductase</keyword>
<dbReference type="PANTHER" id="PTHR43105:SF4">
    <property type="entry name" value="PROTEIN YDEP"/>
    <property type="match status" value="1"/>
</dbReference>
<comment type="cofactor">
    <cofactor evidence="2">
        <name>[4Fe-4S] cluster</name>
        <dbReference type="ChEBI" id="CHEBI:49883"/>
    </cofactor>
</comment>
<dbReference type="CDD" id="cd02767">
    <property type="entry name" value="MopB_ydeP"/>
    <property type="match status" value="1"/>
</dbReference>
<dbReference type="RefSeq" id="WP_167304170.1">
    <property type="nucleotide sequence ID" value="NZ_JAASQR010000003.1"/>
</dbReference>
<dbReference type="InterPro" id="IPR006657">
    <property type="entry name" value="MoPterin_dinucl-bd_dom"/>
</dbReference>
<sequence length="769" mass="83252">MAKEDANQIAAHEPIRGVEPYDGPAGGWGALKAVAMAIRDQMGTSTDTRALLKMNQPTGFDCPGCAWPDPQKTSSFEFCENGAKAVTWEATAKRVDVAFFARHSATALWEWSDHQLEDAGRLTHPLAYDSDSDHFVPIGWDEAFARIGAGLRALDDPNQAEFYCSGRASNEAAFLYQLMVRAYGTNNFPDCSNMCHEGTSVGLPQSIGVGKGTVTLDDFDETDAIFCIGHNPGTNHPRMLSTLSAAARRGVPIVVANPMKERGLERFKSPQHPTEMLSPSSTQLASAYHQVRVGGDSAMLKGMMKALFEADAADLAAGGAGLLDRAFIAEHTLGITDLRKDVEATGWEEITRRSGLSKRAIESMAEIYWKAERVILCYGMGITQHANGTANVQELANLLLLRGNMGKPGAGICPLRGHSNVQGDRTVGITEIPGEAMLERLDAHFGITSPRAHGHAAVESLQAMREGKSKALISLGGNLAVAMPDPDACFEAFRKLDLSVNILTKFNRTCLLLAKETIILPCLGRTELDEQAEGPQWITVEDSMSMVHASRGFLKPAASDLKSEPAIVAGMAKATLPDSAIPWDWLVADYDRIRDAIEAVFPDFRDFNTRVRQKGGFRLTVGASERKWNTPSGKAHFLVHPLTGASGEEGALILTTIRSHDQYNTTIYGLNDRYRGITGRRDVIFAHADDLADRGLAHGDLVDIHAGPGRSLNGYTVVAHDIARRSLAAYYPEANCLVQLDDHDRSSGTPSYKSVRVTMAHSSLAANAA</sequence>
<accession>A0A846MAD9</accession>
<comment type="caution">
    <text evidence="12">The sequence shown here is derived from an EMBL/GenBank/DDBJ whole genome shotgun (WGS) entry which is preliminary data.</text>
</comment>
<dbReference type="Gene3D" id="3.40.50.740">
    <property type="match status" value="1"/>
</dbReference>
<evidence type="ECO:0000256" key="7">
    <source>
        <dbReference type="ARBA" id="ARBA00023002"/>
    </source>
</evidence>
<dbReference type="Gene3D" id="3.40.228.10">
    <property type="entry name" value="Dimethylsulfoxide Reductase, domain 2"/>
    <property type="match status" value="1"/>
</dbReference>
<dbReference type="SUPFAM" id="SSF53706">
    <property type="entry name" value="Formate dehydrogenase/DMSO reductase, domains 1-3"/>
    <property type="match status" value="1"/>
</dbReference>
<evidence type="ECO:0000256" key="9">
    <source>
        <dbReference type="ARBA" id="ARBA00023014"/>
    </source>
</evidence>
<comment type="cofactor">
    <cofactor evidence="1">
        <name>Mo-bis(molybdopterin guanine dinucleotide)</name>
        <dbReference type="ChEBI" id="CHEBI:60539"/>
    </cofactor>
</comment>
<protein>
    <submittedName>
        <fullName evidence="12">Molybdopterin-dependent oxidoreductase alpha subunit</fullName>
    </submittedName>
</protein>
<dbReference type="AlphaFoldDB" id="A0A846MAD9"/>
<keyword evidence="8" id="KW-0408">Iron</keyword>
<evidence type="ECO:0000259" key="10">
    <source>
        <dbReference type="Pfam" id="PF00384"/>
    </source>
</evidence>
<keyword evidence="9" id="KW-0411">Iron-sulfur</keyword>
<comment type="similarity">
    <text evidence="3">Belongs to the prokaryotic molybdopterin-containing oxidoreductase family.</text>
</comment>
<evidence type="ECO:0000256" key="8">
    <source>
        <dbReference type="ARBA" id="ARBA00023004"/>
    </source>
</evidence>
<dbReference type="InterPro" id="IPR009010">
    <property type="entry name" value="Asp_de-COase-like_dom_sf"/>
</dbReference>
<dbReference type="GO" id="GO:0030151">
    <property type="term" value="F:molybdenum ion binding"/>
    <property type="evidence" value="ECO:0007669"/>
    <property type="project" value="InterPro"/>
</dbReference>
<evidence type="ECO:0000313" key="13">
    <source>
        <dbReference type="Proteomes" id="UP000576821"/>
    </source>
</evidence>
<dbReference type="Pfam" id="PF00384">
    <property type="entry name" value="Molybdopterin"/>
    <property type="match status" value="1"/>
</dbReference>
<dbReference type="InterPro" id="IPR041953">
    <property type="entry name" value="YdeP_MopB"/>
</dbReference>
<evidence type="ECO:0000256" key="2">
    <source>
        <dbReference type="ARBA" id="ARBA00001966"/>
    </source>
</evidence>
<dbReference type="EMBL" id="JAASQR010000003">
    <property type="protein sequence ID" value="NIJ17610.1"/>
    <property type="molecule type" value="Genomic_DNA"/>
</dbReference>
<evidence type="ECO:0000256" key="3">
    <source>
        <dbReference type="ARBA" id="ARBA00010312"/>
    </source>
</evidence>
<dbReference type="GO" id="GO:0051539">
    <property type="term" value="F:4 iron, 4 sulfur cluster binding"/>
    <property type="evidence" value="ECO:0007669"/>
    <property type="project" value="UniProtKB-KW"/>
</dbReference>
<dbReference type="Pfam" id="PF01568">
    <property type="entry name" value="Molydop_binding"/>
    <property type="match status" value="1"/>
</dbReference>
<organism evidence="12 13">
    <name type="scientific">Sphingobium vermicomposti</name>
    <dbReference type="NCBI Taxonomy" id="529005"/>
    <lineage>
        <taxon>Bacteria</taxon>
        <taxon>Pseudomonadati</taxon>
        <taxon>Pseudomonadota</taxon>
        <taxon>Alphaproteobacteria</taxon>
        <taxon>Sphingomonadales</taxon>
        <taxon>Sphingomonadaceae</taxon>
        <taxon>Sphingobium</taxon>
    </lineage>
</organism>
<dbReference type="InterPro" id="IPR010046">
    <property type="entry name" value="Mopterin_OxRdtse_a_bac"/>
</dbReference>
<keyword evidence="6" id="KW-0479">Metal-binding</keyword>
<proteinExistence type="inferred from homology"/>